<dbReference type="GO" id="GO:0016747">
    <property type="term" value="F:acyltransferase activity, transferring groups other than amino-acyl groups"/>
    <property type="evidence" value="ECO:0007669"/>
    <property type="project" value="InterPro"/>
</dbReference>
<dbReference type="AlphaFoldDB" id="A0A523UU75"/>
<dbReference type="Gene3D" id="3.40.630.30">
    <property type="match status" value="1"/>
</dbReference>
<organism evidence="2 3">
    <name type="scientific">candidate division TA06 bacterium</name>
    <dbReference type="NCBI Taxonomy" id="2250710"/>
    <lineage>
        <taxon>Bacteria</taxon>
        <taxon>Bacteria division TA06</taxon>
    </lineage>
</organism>
<dbReference type="InterPro" id="IPR016181">
    <property type="entry name" value="Acyl_CoA_acyltransferase"/>
</dbReference>
<evidence type="ECO:0000313" key="3">
    <source>
        <dbReference type="Proteomes" id="UP000315525"/>
    </source>
</evidence>
<evidence type="ECO:0000259" key="1">
    <source>
        <dbReference type="PROSITE" id="PS51186"/>
    </source>
</evidence>
<protein>
    <submittedName>
        <fullName evidence="2">GNAT family N-acetyltransferase</fullName>
    </submittedName>
</protein>
<dbReference type="Pfam" id="PF00583">
    <property type="entry name" value="Acetyltransf_1"/>
    <property type="match status" value="1"/>
</dbReference>
<dbReference type="Proteomes" id="UP000315525">
    <property type="component" value="Unassembled WGS sequence"/>
</dbReference>
<dbReference type="SUPFAM" id="SSF55729">
    <property type="entry name" value="Acyl-CoA N-acyltransferases (Nat)"/>
    <property type="match status" value="1"/>
</dbReference>
<comment type="caution">
    <text evidence="2">The sequence shown here is derived from an EMBL/GenBank/DDBJ whole genome shotgun (WGS) entry which is preliminary data.</text>
</comment>
<sequence length="257" mass="29120">MKIERLNEDNIADAYCCLDERRELFKKDVDECVAHMKKKLREGWLAYAVYDDAGEPVGMSILLPSSDHLSPVVGENLYYFHCMDINKNWRKRGIGKELTDRIAEEVKAKGGKGLAVDCYGEYWMPCDYFTKRGFETSKVFPEHSLMLKSISKGARVEFTETPYKGDVPASGIQIDIQYSVTCPFMLNNYRKVGEMAKRLEPDAIIRERVINTKEDIERWGGSGIYVNGKSVSVGPVDEAELKKAIEEAKGRSIGHSE</sequence>
<name>A0A523UU75_UNCT6</name>
<dbReference type="CDD" id="cd04301">
    <property type="entry name" value="NAT_SF"/>
    <property type="match status" value="1"/>
</dbReference>
<dbReference type="EMBL" id="SOJN01000066">
    <property type="protein sequence ID" value="TET46103.1"/>
    <property type="molecule type" value="Genomic_DNA"/>
</dbReference>
<keyword evidence="2" id="KW-0808">Transferase</keyword>
<feature type="domain" description="N-acetyltransferase" evidence="1">
    <location>
        <begin position="1"/>
        <end position="151"/>
    </location>
</feature>
<reference evidence="2 3" key="1">
    <citation type="submission" date="2019-03" db="EMBL/GenBank/DDBJ databases">
        <title>Metabolic potential of uncultured bacteria and archaea associated with petroleum seepage in deep-sea sediments.</title>
        <authorList>
            <person name="Dong X."/>
            <person name="Hubert C."/>
        </authorList>
    </citation>
    <scope>NUCLEOTIDE SEQUENCE [LARGE SCALE GENOMIC DNA]</scope>
    <source>
        <strain evidence="2">E44_bin18</strain>
    </source>
</reference>
<evidence type="ECO:0000313" key="2">
    <source>
        <dbReference type="EMBL" id="TET46103.1"/>
    </source>
</evidence>
<gene>
    <name evidence="2" type="ORF">E3J62_05315</name>
</gene>
<proteinExistence type="predicted"/>
<dbReference type="InterPro" id="IPR000182">
    <property type="entry name" value="GNAT_dom"/>
</dbReference>
<dbReference type="PROSITE" id="PS51186">
    <property type="entry name" value="GNAT"/>
    <property type="match status" value="1"/>
</dbReference>
<accession>A0A523UU75</accession>